<dbReference type="CDD" id="cd04489">
    <property type="entry name" value="ExoVII_LU_OBF"/>
    <property type="match status" value="1"/>
</dbReference>
<evidence type="ECO:0000313" key="10">
    <source>
        <dbReference type="Proteomes" id="UP000824106"/>
    </source>
</evidence>
<comment type="subcellular location">
    <subcellularLocation>
        <location evidence="5 6">Cytoplasm</location>
    </subcellularLocation>
</comment>
<keyword evidence="2 5" id="KW-0540">Nuclease</keyword>
<comment type="similarity">
    <text evidence="5 6">Belongs to the XseA family.</text>
</comment>
<dbReference type="NCBIfam" id="TIGR00237">
    <property type="entry name" value="xseA"/>
    <property type="match status" value="1"/>
</dbReference>
<dbReference type="InterPro" id="IPR003753">
    <property type="entry name" value="Exonuc_VII_L"/>
</dbReference>
<dbReference type="GO" id="GO:0005737">
    <property type="term" value="C:cytoplasm"/>
    <property type="evidence" value="ECO:0007669"/>
    <property type="project" value="UniProtKB-SubCell"/>
</dbReference>
<keyword evidence="3 5" id="KW-0378">Hydrolase</keyword>
<keyword evidence="4 5" id="KW-0269">Exonuclease</keyword>
<dbReference type="GO" id="GO:0003676">
    <property type="term" value="F:nucleic acid binding"/>
    <property type="evidence" value="ECO:0007669"/>
    <property type="project" value="InterPro"/>
</dbReference>
<protein>
    <recommendedName>
        <fullName evidence="5">Exodeoxyribonuclease 7 large subunit</fullName>
        <ecNumber evidence="5">3.1.11.6</ecNumber>
    </recommendedName>
    <alternativeName>
        <fullName evidence="5">Exodeoxyribonuclease VII large subunit</fullName>
        <shortName evidence="5">Exonuclease VII large subunit</shortName>
    </alternativeName>
</protein>
<comment type="function">
    <text evidence="5">Bidirectionally degrades single-stranded DNA into large acid-insoluble oligonucleotides, which are then degraded further into small acid-soluble oligonucleotides.</text>
</comment>
<sequence length="449" mass="51037">MVEQYLTVSQLTKYIARKFEYDPYLERVYLKGEISNYNPRRKGLHQYFNLKDEQSIISVVLFAGTARQIKFNPEDGMSVMVSGRVSVYERGGNYQMIIDSMQPDGIGALYLAYEQIKEKLTKEGLFDDSLKQMIPKYPKRIGVITSRSGAVIQDILTTVKRRFPIAEVVLFPTVVQGEQSADSIVQNLKRAEAKGDIDVIIIGRGGGSFEDLFSFNEEKVVRAIANAQTPIISSVGHETDTTLTDLVADLRAPTPTAAAELAVPVLSEEILKLEEYEQRIVRAFNTKLRYLTSQLTKVTDSVIFRQPARLYDGYLQNVDQLETKLLNEMQLFLKDYKQTVQLMEQRVKSFPLKSFVYEKKTALDYSLQKLEGAFDHYLKEKNFRLTQAIQGLDHLSPLKILKRGYAVVESNESLIYSVKDVDKGDAIDIQLMDGKIEATVGETFVERRD</sequence>
<accession>A0A9D2G232</accession>
<dbReference type="Pfam" id="PF13742">
    <property type="entry name" value="tRNA_anti_2"/>
    <property type="match status" value="1"/>
</dbReference>
<reference evidence="9" key="2">
    <citation type="submission" date="2021-04" db="EMBL/GenBank/DDBJ databases">
        <authorList>
            <person name="Gilroy R."/>
        </authorList>
    </citation>
    <scope>NUCLEOTIDE SEQUENCE</scope>
    <source>
        <strain evidence="9">CHK169-4300</strain>
    </source>
</reference>
<dbReference type="GO" id="GO:0009318">
    <property type="term" value="C:exodeoxyribonuclease VII complex"/>
    <property type="evidence" value="ECO:0007669"/>
    <property type="project" value="UniProtKB-UniRule"/>
</dbReference>
<comment type="caution">
    <text evidence="9">The sequence shown here is derived from an EMBL/GenBank/DDBJ whole genome shotgun (WGS) entry which is preliminary data.</text>
</comment>
<dbReference type="PANTHER" id="PTHR30008">
    <property type="entry name" value="EXODEOXYRIBONUCLEASE 7 LARGE SUBUNIT"/>
    <property type="match status" value="1"/>
</dbReference>
<evidence type="ECO:0000256" key="3">
    <source>
        <dbReference type="ARBA" id="ARBA00022801"/>
    </source>
</evidence>
<dbReference type="GO" id="GO:0008855">
    <property type="term" value="F:exodeoxyribonuclease VII activity"/>
    <property type="evidence" value="ECO:0007669"/>
    <property type="project" value="UniProtKB-UniRule"/>
</dbReference>
<dbReference type="Proteomes" id="UP000824106">
    <property type="component" value="Unassembled WGS sequence"/>
</dbReference>
<organism evidence="9 10">
    <name type="scientific">Candidatus Atopostipes pullistercoris</name>
    <dbReference type="NCBI Taxonomy" id="2838467"/>
    <lineage>
        <taxon>Bacteria</taxon>
        <taxon>Bacillati</taxon>
        <taxon>Bacillota</taxon>
        <taxon>Bacilli</taxon>
        <taxon>Lactobacillales</taxon>
        <taxon>Carnobacteriaceae</taxon>
        <taxon>Atopostipes</taxon>
    </lineage>
</organism>
<evidence type="ECO:0000259" key="7">
    <source>
        <dbReference type="Pfam" id="PF02601"/>
    </source>
</evidence>
<feature type="domain" description="OB-fold nucleic acid binding" evidence="8">
    <location>
        <begin position="6"/>
        <end position="102"/>
    </location>
</feature>
<dbReference type="Pfam" id="PF02601">
    <property type="entry name" value="Exonuc_VII_L"/>
    <property type="match status" value="1"/>
</dbReference>
<dbReference type="EMBL" id="DXAZ01000052">
    <property type="protein sequence ID" value="HIZ70871.1"/>
    <property type="molecule type" value="Genomic_DNA"/>
</dbReference>
<comment type="catalytic activity">
    <reaction evidence="5 6">
        <text>Exonucleolytic cleavage in either 5'- to 3'- or 3'- to 5'-direction to yield nucleoside 5'-phosphates.</text>
        <dbReference type="EC" id="3.1.11.6"/>
    </reaction>
</comment>
<dbReference type="GO" id="GO:0006308">
    <property type="term" value="P:DNA catabolic process"/>
    <property type="evidence" value="ECO:0007669"/>
    <property type="project" value="UniProtKB-UniRule"/>
</dbReference>
<name>A0A9D2G232_9LACT</name>
<evidence type="ECO:0000256" key="1">
    <source>
        <dbReference type="ARBA" id="ARBA00022490"/>
    </source>
</evidence>
<evidence type="ECO:0000256" key="4">
    <source>
        <dbReference type="ARBA" id="ARBA00022839"/>
    </source>
</evidence>
<evidence type="ECO:0000256" key="6">
    <source>
        <dbReference type="RuleBase" id="RU004355"/>
    </source>
</evidence>
<comment type="subunit">
    <text evidence="5">Heterooligomer composed of large and small subunits.</text>
</comment>
<evidence type="ECO:0000259" key="8">
    <source>
        <dbReference type="Pfam" id="PF13742"/>
    </source>
</evidence>
<dbReference type="EC" id="3.1.11.6" evidence="5"/>
<proteinExistence type="inferred from homology"/>
<dbReference type="AlphaFoldDB" id="A0A9D2G232"/>
<evidence type="ECO:0000256" key="2">
    <source>
        <dbReference type="ARBA" id="ARBA00022722"/>
    </source>
</evidence>
<feature type="domain" description="Exonuclease VII large subunit C-terminal" evidence="7">
    <location>
        <begin position="125"/>
        <end position="438"/>
    </location>
</feature>
<reference evidence="9" key="1">
    <citation type="journal article" date="2021" name="PeerJ">
        <title>Extensive microbial diversity within the chicken gut microbiome revealed by metagenomics and culture.</title>
        <authorList>
            <person name="Gilroy R."/>
            <person name="Ravi A."/>
            <person name="Getino M."/>
            <person name="Pursley I."/>
            <person name="Horton D.L."/>
            <person name="Alikhan N.F."/>
            <person name="Baker D."/>
            <person name="Gharbi K."/>
            <person name="Hall N."/>
            <person name="Watson M."/>
            <person name="Adriaenssens E.M."/>
            <person name="Foster-Nyarko E."/>
            <person name="Jarju S."/>
            <person name="Secka A."/>
            <person name="Antonio M."/>
            <person name="Oren A."/>
            <person name="Chaudhuri R.R."/>
            <person name="La Ragione R."/>
            <person name="Hildebrand F."/>
            <person name="Pallen M.J."/>
        </authorList>
    </citation>
    <scope>NUCLEOTIDE SEQUENCE</scope>
    <source>
        <strain evidence="9">CHK169-4300</strain>
    </source>
</reference>
<evidence type="ECO:0000313" key="9">
    <source>
        <dbReference type="EMBL" id="HIZ70871.1"/>
    </source>
</evidence>
<evidence type="ECO:0000256" key="5">
    <source>
        <dbReference type="HAMAP-Rule" id="MF_00378"/>
    </source>
</evidence>
<dbReference type="InterPro" id="IPR020579">
    <property type="entry name" value="Exonuc_VII_lsu_C"/>
</dbReference>
<gene>
    <name evidence="5" type="primary">xseA</name>
    <name evidence="9" type="ORF">H9808_03810</name>
</gene>
<dbReference type="PANTHER" id="PTHR30008:SF0">
    <property type="entry name" value="EXODEOXYRIBONUCLEASE 7 LARGE SUBUNIT"/>
    <property type="match status" value="1"/>
</dbReference>
<dbReference type="HAMAP" id="MF_00378">
    <property type="entry name" value="Exonuc_7_L"/>
    <property type="match status" value="1"/>
</dbReference>
<dbReference type="InterPro" id="IPR025824">
    <property type="entry name" value="OB-fold_nuc-bd_dom"/>
</dbReference>
<keyword evidence="1 5" id="KW-0963">Cytoplasm</keyword>